<dbReference type="InterPro" id="IPR023213">
    <property type="entry name" value="CAT-like_dom_sf"/>
</dbReference>
<dbReference type="GO" id="GO:0008080">
    <property type="term" value="F:N-acetyltransferase activity"/>
    <property type="evidence" value="ECO:0007669"/>
    <property type="project" value="TreeGrafter"/>
</dbReference>
<evidence type="ECO:0008006" key="3">
    <source>
        <dbReference type="Google" id="ProtNLM"/>
    </source>
</evidence>
<dbReference type="Proteomes" id="UP000308549">
    <property type="component" value="Unassembled WGS sequence"/>
</dbReference>
<name>A0A4U0UAE1_9PEZI</name>
<keyword evidence="2" id="KW-1185">Reference proteome</keyword>
<dbReference type="PANTHER" id="PTHR28037:SF1">
    <property type="entry name" value="ALCOHOL O-ACETYLTRANSFERASE 1-RELATED"/>
    <property type="match status" value="1"/>
</dbReference>
<gene>
    <name evidence="1" type="ORF">B0A50_01447</name>
</gene>
<dbReference type="InterPro" id="IPR010828">
    <property type="entry name" value="Atf2/Sli1-like"/>
</dbReference>
<protein>
    <recommendedName>
        <fullName evidence="3">Alcohol acetyltransferase</fullName>
    </recommendedName>
</protein>
<proteinExistence type="predicted"/>
<evidence type="ECO:0000313" key="1">
    <source>
        <dbReference type="EMBL" id="TKA32341.1"/>
    </source>
</evidence>
<organism evidence="1 2">
    <name type="scientific">Salinomyces thailandicus</name>
    <dbReference type="NCBI Taxonomy" id="706561"/>
    <lineage>
        <taxon>Eukaryota</taxon>
        <taxon>Fungi</taxon>
        <taxon>Dikarya</taxon>
        <taxon>Ascomycota</taxon>
        <taxon>Pezizomycotina</taxon>
        <taxon>Dothideomycetes</taxon>
        <taxon>Dothideomycetidae</taxon>
        <taxon>Mycosphaerellales</taxon>
        <taxon>Teratosphaeriaceae</taxon>
        <taxon>Salinomyces</taxon>
    </lineage>
</organism>
<dbReference type="AlphaFoldDB" id="A0A4U0UAE1"/>
<dbReference type="OrthoDB" id="2150604at2759"/>
<dbReference type="EMBL" id="NAJL01000005">
    <property type="protein sequence ID" value="TKA32341.1"/>
    <property type="molecule type" value="Genomic_DNA"/>
</dbReference>
<reference evidence="1 2" key="1">
    <citation type="submission" date="2017-03" db="EMBL/GenBank/DDBJ databases">
        <title>Genomes of endolithic fungi from Antarctica.</title>
        <authorList>
            <person name="Coleine C."/>
            <person name="Masonjones S."/>
            <person name="Stajich J.E."/>
        </authorList>
    </citation>
    <scope>NUCLEOTIDE SEQUENCE [LARGE SCALE GENOMIC DNA]</scope>
    <source>
        <strain evidence="1 2">CCFEE 6315</strain>
    </source>
</reference>
<dbReference type="InterPro" id="IPR052058">
    <property type="entry name" value="Alcohol_O-acetyltransferase"/>
</dbReference>
<dbReference type="PANTHER" id="PTHR28037">
    <property type="entry name" value="ALCOHOL O-ACETYLTRANSFERASE 1-RELATED"/>
    <property type="match status" value="1"/>
</dbReference>
<accession>A0A4U0UAE1</accession>
<evidence type="ECO:0000313" key="2">
    <source>
        <dbReference type="Proteomes" id="UP000308549"/>
    </source>
</evidence>
<dbReference type="SUPFAM" id="SSF52777">
    <property type="entry name" value="CoA-dependent acyltransferases"/>
    <property type="match status" value="1"/>
</dbReference>
<comment type="caution">
    <text evidence="1">The sequence shown here is derived from an EMBL/GenBank/DDBJ whole genome shotgun (WGS) entry which is preliminary data.</text>
</comment>
<sequence length="423" mass="45855">MTDYEVQRPAGLNELRCIVRDTLGLYGTIAACATYTDSGASNSNLPVDDIVMALKQCVAEHPVLTTIVLDTQTDSPLLARQANMSISHHLRISSHPISPENAMAEVLNQVHNDPLDDLSTHPPWRLYIRMIKTSSALRTFIAAFAYSHAIADGFSGLLFHRSFLRALCGTEGLPHTTDANFVPETSSRLFPALEQAATLPISWSFLLGPLIAEYCPGILKRALARSLQETGQEDPRLFKAETAIDLRRCIPAAKDTMGNFPSAVTDVVTTSNTKATDTPLTKEDWQTAQRLTHRLQEASSTLSDQPVGLLKYLSDFRSWTIKKASQPPECSFSVSNLGVFETETAKADGESESGGGWVIGDMAFSQSADATGAAFNLNLASTKAGGLNVVVTWWPGMLGVQDEGRLMERVCGGVVDQMEHIAG</sequence>
<dbReference type="Gene3D" id="3.30.559.10">
    <property type="entry name" value="Chloramphenicol acetyltransferase-like domain"/>
    <property type="match status" value="1"/>
</dbReference>
<dbReference type="Pfam" id="PF07247">
    <property type="entry name" value="AATase"/>
    <property type="match status" value="1"/>
</dbReference>